<dbReference type="InterPro" id="IPR014825">
    <property type="entry name" value="DNA_alkylation"/>
</dbReference>
<dbReference type="Pfam" id="PF08713">
    <property type="entry name" value="DNA_alkylation"/>
    <property type="match status" value="1"/>
</dbReference>
<dbReference type="Gene3D" id="1.25.10.90">
    <property type="match status" value="1"/>
</dbReference>
<sequence length="242" mass="28462">MIKTEEMLDMLRDVSDPAYKEFNDRILNAPGMPTLGVRVPKLREIAKKAAKDTAEETKEGWIWEMENGRTPDFQEEHMVYGMAIGYGKADTDRRRHLLDTWIPGIVSWADCDSGVSTHRFMTTDPEYWFSYVDAWSRSSREMEVRFAAVALMDFFLNDEYIDRVLEIYRRISLDAYYVKMGVAWALSVCYVKYPEKTLALLKEGALDPWTHNKAIQKCRESFRVSKEDKEMLKELKRKERKR</sequence>
<reference evidence="1 2" key="1">
    <citation type="journal article" date="2020" name="New Microbes New Infect">
        <title>Sellimonas caecigallum sp. nov., description and genome sequence of a new member of the Sellimonas genus isolated from the cecum of feral chicken.</title>
        <authorList>
            <person name="Wongkuna S."/>
            <person name="Ghimire S."/>
            <person name="Antony L."/>
            <person name="Chankhamhaengdecha S."/>
            <person name="Janvilisri T."/>
            <person name="Scaria J."/>
        </authorList>
    </citation>
    <scope>NUCLEOTIDE SEQUENCE [LARGE SCALE GENOMIC DNA]</scope>
    <source>
        <strain evidence="1 2">SW451</strain>
    </source>
</reference>
<comment type="caution">
    <text evidence="1">The sequence shown here is derived from an EMBL/GenBank/DDBJ whole genome shotgun (WGS) entry which is preliminary data.</text>
</comment>
<dbReference type="EMBL" id="VIRV01000020">
    <property type="protein sequence ID" value="MBY0759639.1"/>
    <property type="molecule type" value="Genomic_DNA"/>
</dbReference>
<dbReference type="InterPro" id="IPR016024">
    <property type="entry name" value="ARM-type_fold"/>
</dbReference>
<proteinExistence type="predicted"/>
<protein>
    <submittedName>
        <fullName evidence="1">DNA alkylation repair protein</fullName>
    </submittedName>
</protein>
<organism evidence="1 2">
    <name type="scientific">Sellimonas caecigallum</name>
    <dbReference type="NCBI Taxonomy" id="2592333"/>
    <lineage>
        <taxon>Bacteria</taxon>
        <taxon>Bacillati</taxon>
        <taxon>Bacillota</taxon>
        <taxon>Clostridia</taxon>
        <taxon>Lachnospirales</taxon>
        <taxon>Lachnospiraceae</taxon>
        <taxon>Sellimonas</taxon>
    </lineage>
</organism>
<accession>A0ABS7L961</accession>
<dbReference type="Proteomes" id="UP000779049">
    <property type="component" value="Unassembled WGS sequence"/>
</dbReference>
<keyword evidence="2" id="KW-1185">Reference proteome</keyword>
<dbReference type="RefSeq" id="WP_087201039.1">
    <property type="nucleotide sequence ID" value="NZ_CP173660.1"/>
</dbReference>
<evidence type="ECO:0000313" key="2">
    <source>
        <dbReference type="Proteomes" id="UP000779049"/>
    </source>
</evidence>
<dbReference type="PANTHER" id="PTHR34070">
    <property type="entry name" value="ARMADILLO-TYPE FOLD"/>
    <property type="match status" value="1"/>
</dbReference>
<name>A0ABS7L961_9FIRM</name>
<evidence type="ECO:0000313" key="1">
    <source>
        <dbReference type="EMBL" id="MBY0759639.1"/>
    </source>
</evidence>
<dbReference type="SUPFAM" id="SSF48371">
    <property type="entry name" value="ARM repeat"/>
    <property type="match status" value="1"/>
</dbReference>
<gene>
    <name evidence="1" type="ORF">FLB61_11190</name>
</gene>
<dbReference type="PANTHER" id="PTHR34070:SF1">
    <property type="entry name" value="DNA ALKYLATION REPAIR PROTEIN"/>
    <property type="match status" value="1"/>
</dbReference>
<dbReference type="CDD" id="cd06561">
    <property type="entry name" value="AlkD_like"/>
    <property type="match status" value="1"/>
</dbReference>